<evidence type="ECO:0000313" key="11">
    <source>
        <dbReference type="Proteomes" id="UP000221011"/>
    </source>
</evidence>
<feature type="transmembrane region" description="Helical" evidence="9">
    <location>
        <begin position="252"/>
        <end position="273"/>
    </location>
</feature>
<feature type="transmembrane region" description="Helical" evidence="9">
    <location>
        <begin position="481"/>
        <end position="501"/>
    </location>
</feature>
<feature type="transmembrane region" description="Helical" evidence="9">
    <location>
        <begin position="137"/>
        <end position="155"/>
    </location>
</feature>
<evidence type="ECO:0000256" key="3">
    <source>
        <dbReference type="ARBA" id="ARBA00022538"/>
    </source>
</evidence>
<evidence type="ECO:0000256" key="2">
    <source>
        <dbReference type="ARBA" id="ARBA00022475"/>
    </source>
</evidence>
<comment type="subunit">
    <text evidence="9">The system is composed of three essential subunits: KdpA, KdpB and KdpC.</text>
</comment>
<keyword evidence="7 9" id="KW-0406">Ion transport</keyword>
<dbReference type="PANTHER" id="PTHR30607:SF2">
    <property type="entry name" value="POTASSIUM-TRANSPORTING ATPASE POTASSIUM-BINDING SUBUNIT"/>
    <property type="match status" value="1"/>
</dbReference>
<dbReference type="GO" id="GO:0008556">
    <property type="term" value="F:P-type potassium transmembrane transporter activity"/>
    <property type="evidence" value="ECO:0007669"/>
    <property type="project" value="InterPro"/>
</dbReference>
<dbReference type="Proteomes" id="UP000221011">
    <property type="component" value="Chromosome"/>
</dbReference>
<dbReference type="NCBIfam" id="TIGR00680">
    <property type="entry name" value="kdpA"/>
    <property type="match status" value="1"/>
</dbReference>
<evidence type="ECO:0000256" key="6">
    <source>
        <dbReference type="ARBA" id="ARBA00022989"/>
    </source>
</evidence>
<evidence type="ECO:0000256" key="9">
    <source>
        <dbReference type="HAMAP-Rule" id="MF_00275"/>
    </source>
</evidence>
<accession>A0A291Q4T0</accession>
<evidence type="ECO:0000256" key="7">
    <source>
        <dbReference type="ARBA" id="ARBA00023065"/>
    </source>
</evidence>
<evidence type="ECO:0000313" key="10">
    <source>
        <dbReference type="EMBL" id="ATL26538.1"/>
    </source>
</evidence>
<keyword evidence="11" id="KW-1185">Reference proteome</keyword>
<dbReference type="PANTHER" id="PTHR30607">
    <property type="entry name" value="POTASSIUM-TRANSPORTING ATPASE A CHAIN"/>
    <property type="match status" value="1"/>
</dbReference>
<evidence type="ECO:0000256" key="4">
    <source>
        <dbReference type="ARBA" id="ARBA00022692"/>
    </source>
</evidence>
<comment type="caution">
    <text evidence="9">Lacks conserved residue(s) required for the propagation of feature annotation.</text>
</comment>
<comment type="subcellular location">
    <subcellularLocation>
        <location evidence="9">Cell membrane</location>
        <topology evidence="9">Multi-pass membrane protein</topology>
    </subcellularLocation>
</comment>
<dbReference type="GO" id="GO:0016787">
    <property type="term" value="F:hydrolase activity"/>
    <property type="evidence" value="ECO:0007669"/>
    <property type="project" value="UniProtKB-KW"/>
</dbReference>
<dbReference type="Pfam" id="PF03814">
    <property type="entry name" value="KdpA"/>
    <property type="match status" value="1"/>
</dbReference>
<dbReference type="GO" id="GO:0005886">
    <property type="term" value="C:plasma membrane"/>
    <property type="evidence" value="ECO:0007669"/>
    <property type="project" value="UniProtKB-SubCell"/>
</dbReference>
<feature type="transmembrane region" description="Helical" evidence="9">
    <location>
        <begin position="176"/>
        <end position="197"/>
    </location>
</feature>
<evidence type="ECO:0000256" key="5">
    <source>
        <dbReference type="ARBA" id="ARBA00022958"/>
    </source>
</evidence>
<dbReference type="RefSeq" id="WP_098241503.1">
    <property type="nucleotide sequence ID" value="NZ_CP022685.1"/>
</dbReference>
<keyword evidence="3 9" id="KW-0633">Potassium transport</keyword>
<dbReference type="EMBL" id="CP022685">
    <property type="protein sequence ID" value="ATL26538.1"/>
    <property type="molecule type" value="Genomic_DNA"/>
</dbReference>
<feature type="transmembrane region" description="Helical" evidence="9">
    <location>
        <begin position="376"/>
        <end position="394"/>
    </location>
</feature>
<dbReference type="GO" id="GO:0030955">
    <property type="term" value="F:potassium ion binding"/>
    <property type="evidence" value="ECO:0007669"/>
    <property type="project" value="UniProtKB-UniRule"/>
</dbReference>
<dbReference type="PIRSF" id="PIRSF001294">
    <property type="entry name" value="K_ATPaseA"/>
    <property type="match status" value="1"/>
</dbReference>
<dbReference type="AlphaFoldDB" id="A0A291Q4T0"/>
<reference evidence="10 11" key="1">
    <citation type="submission" date="2017-08" db="EMBL/GenBank/DDBJ databases">
        <title>Complete Genome Sequence of Streptomyces formicae KY5, the formicamycin producer.</title>
        <authorList>
            <person name="Holmes N.A."/>
            <person name="Devine R."/>
            <person name="Qin Z."/>
            <person name="Seipke R.F."/>
            <person name="Wilkinson B."/>
            <person name="Hutchings M.I."/>
        </authorList>
    </citation>
    <scope>NUCLEOTIDE SEQUENCE [LARGE SCALE GENOMIC DNA]</scope>
    <source>
        <strain evidence="10 11">KY5</strain>
    </source>
</reference>
<dbReference type="HAMAP" id="MF_00275">
    <property type="entry name" value="KdpA"/>
    <property type="match status" value="1"/>
</dbReference>
<comment type="similarity">
    <text evidence="9">Belongs to the KdpA family.</text>
</comment>
<dbReference type="KEGG" id="sfk:KY5_1520c"/>
<feature type="transmembrane region" description="Helical" evidence="9">
    <location>
        <begin position="415"/>
        <end position="434"/>
    </location>
</feature>
<keyword evidence="6 9" id="KW-1133">Transmembrane helix</keyword>
<keyword evidence="1 9" id="KW-0813">Transport</keyword>
<name>A0A291Q4T0_9ACTN</name>
<protein>
    <recommendedName>
        <fullName evidence="9">Potassium-transporting ATPase potassium-binding subunit</fullName>
    </recommendedName>
    <alternativeName>
        <fullName evidence="9">ATP phosphohydrolase [potassium-transporting] A chain</fullName>
    </alternativeName>
    <alternativeName>
        <fullName evidence="9">Potassium-binding and translocating subunit A</fullName>
    </alternativeName>
    <alternativeName>
        <fullName evidence="9">Potassium-translocating ATPase A chain</fullName>
    </alternativeName>
</protein>
<proteinExistence type="inferred from homology"/>
<feature type="transmembrane region" description="Helical" evidence="9">
    <location>
        <begin position="522"/>
        <end position="544"/>
    </location>
</feature>
<keyword evidence="4 9" id="KW-0812">Transmembrane</keyword>
<keyword evidence="10" id="KW-0378">Hydrolase</keyword>
<dbReference type="InterPro" id="IPR004623">
    <property type="entry name" value="KdpA"/>
</dbReference>
<keyword evidence="8 9" id="KW-0472">Membrane</keyword>
<evidence type="ECO:0000256" key="1">
    <source>
        <dbReference type="ARBA" id="ARBA00022448"/>
    </source>
</evidence>
<feature type="transmembrane region" description="Helical" evidence="9">
    <location>
        <begin position="280"/>
        <end position="299"/>
    </location>
</feature>
<organism evidence="10 11">
    <name type="scientific">Streptomyces formicae</name>
    <dbReference type="NCBI Taxonomy" id="1616117"/>
    <lineage>
        <taxon>Bacteria</taxon>
        <taxon>Bacillati</taxon>
        <taxon>Actinomycetota</taxon>
        <taxon>Actinomycetes</taxon>
        <taxon>Kitasatosporales</taxon>
        <taxon>Streptomycetaceae</taxon>
        <taxon>Streptomyces</taxon>
    </lineage>
</organism>
<keyword evidence="2 9" id="KW-1003">Cell membrane</keyword>
<comment type="function">
    <text evidence="9">Part of the high-affinity ATP-driven potassium transport (or Kdp) system, which catalyzes the hydrolysis of ATP coupled with the electrogenic transport of potassium into the cytoplasm. This subunit binds the extracellular potassium ions and delivers the ions to the membrane domain of KdpB through an intramembrane tunnel.</text>
</comment>
<gene>
    <name evidence="9" type="primary">kdpA</name>
    <name evidence="10" type="ORF">KY5_1520c</name>
</gene>
<sequence>MSPVLAGVLQLLALIAALALAYRPLGDYMAHVYSSKKHLRAEKWIYKAIGANPDTEMRWPAYLRGVLAFSAVGVLFLYLLQRLQGSLPGSLGFRSIDPDQAFNTAASFVANTNWQSYSGEQAMGHVVQTAGLAVQNFVSAAVGIAVAVALVRGFARARTGELGNFWADLVRGVVRVLIPISVIGALVLVACGAIQNFSGIHEVGQFLGGKQEWNGGAVASQEVIKELGTNGGGYFNANSAHPFENPNGLSNLFEVFLILVIPFALTRTFGTMVGSVRQGYAILATMATIWIGFTALMMWTEFHHGGPAFDVAGGAMEGKETRFGIGGSAIFSVATTLTSTGAVNSFHSSNTGFGGGIDMLGMQLGEIAPGGVGSGLYGMLIMAIIAVFIAGLMVGRTPEYLGKKIGTREIKLAACYILITPALVLGFTAVSMALPTPKDSMLNTGAHGFSEILYAFTSGANNNGSAFGGLSADTTWFNTTIGLAMLLGRFLPMVFVLALAGSLAEQKPIPATAGTLRTEKPLFTGLLVGTIMIITGLTYFPALALGPLAEGLAS</sequence>
<feature type="transmembrane region" description="Helical" evidence="9">
    <location>
        <begin position="61"/>
        <end position="80"/>
    </location>
</feature>
<evidence type="ECO:0000256" key="8">
    <source>
        <dbReference type="ARBA" id="ARBA00023136"/>
    </source>
</evidence>
<keyword evidence="5 9" id="KW-0630">Potassium</keyword>